<dbReference type="AlphaFoldDB" id="A0A0A2IEF8"/>
<comment type="caution">
    <text evidence="1">The sequence shown here is derived from an EMBL/GenBank/DDBJ whole genome shotgun (WGS) entry which is preliminary data.</text>
</comment>
<reference evidence="1 2" key="1">
    <citation type="journal article" date="2015" name="Mol. Plant Microbe Interact.">
        <title>Genome, transcriptome, and functional analyses of Penicillium expansum provide new insights into secondary metabolism and pathogenicity.</title>
        <authorList>
            <person name="Ballester A.R."/>
            <person name="Marcet-Houben M."/>
            <person name="Levin E."/>
            <person name="Sela N."/>
            <person name="Selma-Lazaro C."/>
            <person name="Carmona L."/>
            <person name="Wisniewski M."/>
            <person name="Droby S."/>
            <person name="Gonzalez-Candelas L."/>
            <person name="Gabaldon T."/>
        </authorList>
    </citation>
    <scope>NUCLEOTIDE SEQUENCE [LARGE SCALE GENOMIC DNA]</scope>
    <source>
        <strain evidence="1 2">MD-8</strain>
    </source>
</reference>
<accession>A0A0A2IEF8</accession>
<gene>
    <name evidence="1" type="ORF">PEX2_075360</name>
</gene>
<dbReference type="EMBL" id="JQFZ01000094">
    <property type="protein sequence ID" value="KGO59556.1"/>
    <property type="molecule type" value="Genomic_DNA"/>
</dbReference>
<dbReference type="VEuPathDB" id="FungiDB:PEXP_086180"/>
<protein>
    <submittedName>
        <fullName evidence="1">Uncharacterized protein</fullName>
    </submittedName>
</protein>
<dbReference type="GeneID" id="27680226"/>
<sequence length="285" mass="33094">MEPNTSENKSQTTQWDEGQIWVKSCHNATRKLLAFLLSRSNQKKLHITTTELDLSSGESLDYGPRFVKPFSHEKMREYVNHEQPWDKFDIHGLYIKDSPERYKFRRWHNARHVIGILHATLQNFFGNNAPHRIADEDNHLGSIYRSQCQWKLEGWTNAMNKAQPHINAYVGDSQPLRVGRLNSGEVSLSYGLIAKRRIEDGYNDHRYIPITVFSMSDFQVRVLQIWHDKKNPMALQVRVSPIMDFKDGVQNNLDDWVTILCWMAGESVGDTKNGTEIVRVIEQDA</sequence>
<dbReference type="HOGENOM" id="CLU_086742_0_0_1"/>
<name>A0A0A2IEF8_PENEN</name>
<dbReference type="PhylomeDB" id="A0A0A2IEF8"/>
<dbReference type="RefSeq" id="XP_016600726.1">
    <property type="nucleotide sequence ID" value="XM_016744806.1"/>
</dbReference>
<dbReference type="Proteomes" id="UP000030143">
    <property type="component" value="Unassembled WGS sequence"/>
</dbReference>
<organism evidence="1 2">
    <name type="scientific">Penicillium expansum</name>
    <name type="common">Blue mold rot fungus</name>
    <dbReference type="NCBI Taxonomy" id="27334"/>
    <lineage>
        <taxon>Eukaryota</taxon>
        <taxon>Fungi</taxon>
        <taxon>Dikarya</taxon>
        <taxon>Ascomycota</taxon>
        <taxon>Pezizomycotina</taxon>
        <taxon>Eurotiomycetes</taxon>
        <taxon>Eurotiomycetidae</taxon>
        <taxon>Eurotiales</taxon>
        <taxon>Aspergillaceae</taxon>
        <taxon>Penicillium</taxon>
    </lineage>
</organism>
<keyword evidence="2" id="KW-1185">Reference proteome</keyword>
<proteinExistence type="predicted"/>
<dbReference type="OrthoDB" id="4870109at2759"/>
<evidence type="ECO:0000313" key="2">
    <source>
        <dbReference type="Proteomes" id="UP000030143"/>
    </source>
</evidence>
<evidence type="ECO:0000313" key="1">
    <source>
        <dbReference type="EMBL" id="KGO59556.1"/>
    </source>
</evidence>